<dbReference type="FunFam" id="2.120.10.80:FF:000049">
    <property type="entry name" value="Cell polarity protein (Tea1)"/>
    <property type="match status" value="1"/>
</dbReference>
<evidence type="ECO:0000256" key="6">
    <source>
        <dbReference type="SAM" id="Coils"/>
    </source>
</evidence>
<feature type="compositionally biased region" description="Low complexity" evidence="7">
    <location>
        <begin position="590"/>
        <end position="612"/>
    </location>
</feature>
<dbReference type="Pfam" id="PF24681">
    <property type="entry name" value="Kelch_KLHDC2_KLHL20_DRC7"/>
    <property type="match status" value="1"/>
</dbReference>
<feature type="compositionally biased region" description="Basic and acidic residues" evidence="7">
    <location>
        <begin position="1003"/>
        <end position="1013"/>
    </location>
</feature>
<feature type="compositionally biased region" description="Pro residues" evidence="7">
    <location>
        <begin position="524"/>
        <end position="535"/>
    </location>
</feature>
<dbReference type="GO" id="GO:0061245">
    <property type="term" value="P:establishment or maintenance of bipolar cell polarity"/>
    <property type="evidence" value="ECO:0007669"/>
    <property type="project" value="TreeGrafter"/>
</dbReference>
<feature type="coiled-coil region" evidence="6">
    <location>
        <begin position="1095"/>
        <end position="1164"/>
    </location>
</feature>
<dbReference type="InterPro" id="IPR006652">
    <property type="entry name" value="Kelch_1"/>
</dbReference>
<feature type="compositionally biased region" description="Basic and acidic residues" evidence="7">
    <location>
        <begin position="708"/>
        <end position="718"/>
    </location>
</feature>
<keyword evidence="5 6" id="KW-0175">Coiled coil</keyword>
<evidence type="ECO:0000313" key="9">
    <source>
        <dbReference type="Proteomes" id="UP000308724"/>
    </source>
</evidence>
<feature type="compositionally biased region" description="Basic and acidic residues" evidence="7">
    <location>
        <begin position="486"/>
        <end position="501"/>
    </location>
</feature>
<name>A0A4T0C9Y7_AURPU</name>
<feature type="compositionally biased region" description="Polar residues" evidence="7">
    <location>
        <begin position="624"/>
        <end position="646"/>
    </location>
</feature>
<dbReference type="PANTHER" id="PTHR23244:SF456">
    <property type="entry name" value="MULTIPLE EPIDERMAL GROWTH FACTOR-LIKE DOMAINS PROTEIN 8"/>
    <property type="match status" value="1"/>
</dbReference>
<feature type="compositionally biased region" description="Polar residues" evidence="7">
    <location>
        <begin position="22"/>
        <end position="36"/>
    </location>
</feature>
<organism evidence="8 9">
    <name type="scientific">Aureobasidium pullulans</name>
    <name type="common">Black yeast</name>
    <name type="synonym">Pullularia pullulans</name>
    <dbReference type="NCBI Taxonomy" id="5580"/>
    <lineage>
        <taxon>Eukaryota</taxon>
        <taxon>Fungi</taxon>
        <taxon>Dikarya</taxon>
        <taxon>Ascomycota</taxon>
        <taxon>Pezizomycotina</taxon>
        <taxon>Dothideomycetes</taxon>
        <taxon>Dothideomycetidae</taxon>
        <taxon>Dothideales</taxon>
        <taxon>Saccotheciaceae</taxon>
        <taxon>Aureobasidium</taxon>
    </lineage>
</organism>
<evidence type="ECO:0000256" key="4">
    <source>
        <dbReference type="ARBA" id="ARBA00022737"/>
    </source>
</evidence>
<feature type="region of interest" description="Disordered" evidence="7">
    <location>
        <begin position="1296"/>
        <end position="1318"/>
    </location>
</feature>
<gene>
    <name evidence="8" type="ORF">D6C78_00907</name>
</gene>
<feature type="compositionally biased region" description="Low complexity" evidence="7">
    <location>
        <begin position="536"/>
        <end position="545"/>
    </location>
</feature>
<dbReference type="EMBL" id="QZBZ01000009">
    <property type="protein sequence ID" value="TIA42665.1"/>
    <property type="molecule type" value="Genomic_DNA"/>
</dbReference>
<reference evidence="8 9" key="1">
    <citation type="submission" date="2018-10" db="EMBL/GenBank/DDBJ databases">
        <title>Fifty Aureobasidium pullulans genomes reveal a recombining polyextremotolerant generalist.</title>
        <authorList>
            <person name="Gostincar C."/>
            <person name="Turk M."/>
            <person name="Zajc J."/>
            <person name="Gunde-Cimerman N."/>
        </authorList>
    </citation>
    <scope>NUCLEOTIDE SEQUENCE [LARGE SCALE GENOMIC DNA]</scope>
    <source>
        <strain evidence="8 9">EXF-1645</strain>
    </source>
</reference>
<keyword evidence="2" id="KW-0880">Kelch repeat</keyword>
<comment type="subcellular location">
    <subcellularLocation>
        <location evidence="1">Cytoplasm</location>
    </subcellularLocation>
</comment>
<keyword evidence="3" id="KW-0963">Cytoplasm</keyword>
<protein>
    <recommendedName>
        <fullName evidence="10">Galactose oxidase</fullName>
    </recommendedName>
</protein>
<feature type="region of interest" description="Disordered" evidence="7">
    <location>
        <begin position="1"/>
        <end position="125"/>
    </location>
</feature>
<proteinExistence type="predicted"/>
<feature type="compositionally biased region" description="Basic and acidic residues" evidence="7">
    <location>
        <begin position="1022"/>
        <end position="1054"/>
    </location>
</feature>
<feature type="compositionally biased region" description="Basic and acidic residues" evidence="7">
    <location>
        <begin position="94"/>
        <end position="106"/>
    </location>
</feature>
<evidence type="ECO:0000256" key="2">
    <source>
        <dbReference type="ARBA" id="ARBA00022441"/>
    </source>
</evidence>
<dbReference type="PANTHER" id="PTHR23244">
    <property type="entry name" value="KELCH REPEAT DOMAIN"/>
    <property type="match status" value="1"/>
</dbReference>
<evidence type="ECO:0000256" key="1">
    <source>
        <dbReference type="ARBA" id="ARBA00004496"/>
    </source>
</evidence>
<sequence>MSFLFKSSKKQQGSALPAATRNIKSSDGTSPQSNIPSAPGHARDGSGGSPREKSQQTPTPGTSVNSLNSLGEKLQDSPQWSSEKPSNTPSPEQKALRERGDSDLQHSRMRPHQDSSPYPWSQRHLNFTVPTNHPFPRYGAAANSLSSKDGSIYIMGGLIHGSTVKGDLWMIESAPNNLSCYPVATTSEGPGPRVGHAALLVGNAFIVFGGDTKTDETDMLDDTLYLLNTSTKQWSRAAPAGPRPPGRYGHSLNIIGSKIYIFGGQVEGFFFNDLVTFDLNALQQASNRWETLIQNTIDGGPPHGQIPPARTNHSVVTWNEKLYLFGGTDGVTWFSDVWAYDPRTNSWSQLECIGYIPVAREGHAAALVGDVMYVFGGRTEEGNDLGDLAAFRITTRRWYTFQNMGPSPSPRSGHSMTAFGKHIVVTGGEPSSAPRDAAELSLAYYLDTSKIRYPNDSQSQMPADQRIQGHRRPSGDRTGIPQSRGASREQVDFDGSRRPGRDSAIPVNRGPEPMAIGSRLPRAAGPPGPPGPPGSQGPTLQQPSKPTTPPSRQPTRPDRALSPNQAGSPPTVVTRMAPGPFPNDAFGAKTMSPTTATPTMAVPTTNGNNNNNISRALDEEQDRTPQTYKPTHQPISSIDNSVNQSFSPPSRTSSRTAGPQTAPEHVEQASGQPGHRAHPSLQDSDSREETERAMPMEASRQPVQQEPPLEKVRQETSKEALLNGVMDQAPDSNHAASDLTKKLESEKTKNAWFASELALARKAGYSRSTTNTPAFDERSTDAFGDDDRPLVEALLRMRAELAKVQGSIEAQAESAAARIAEIEKQRDTAISEAVFAKAKLAGQGGASPMLGSSRHGTPDADRAGDMNRRLASSLAAQTELSRKIDSLIHEKEAEKQARLLAEETAEAAQQRVTELDTDRQRIASEIESLRDELHEAQKTAREASANHADALASHNLLSVDKSELTTRLENALAETAEHGAVLGSLREALTASTDKSNLLEERLEEEKRERNELEQQVSQLRSHHEERSLELETTSRRLKDAEGLAEKHAAEARTHRQAVLDGLGKLSTRGSDTRGVTDERVSILQGLVETANAMARQNQAAADLASEKLRRAEERIAGLESYQEQASREGLTIRKQLQAALKESRALAEERAELQQQLQSQQLETNAIAVQHGALKDILSERGVNPVDVRKSRGFDSPSSQIRFGTPDIQRVKELEQQLEVNLRAQEEMKTSLEEMQDREGLTRKEYEEKLATLHNDHQAAVKYLRGTEKMLSKMKQELQRVKNQAADYAKELDTARSKDHETRGLDSEHNANWNEERDTLRKDLETMKADLEAKVSSLNRQVSERDTDITTLRNSHEATLSSFATLRTTHEASRADLDRLQRENAQLEERARDAENKVQLLLDQVESSVDNYRRQSAMPNNITNGFGHHRALSNVSASTANFIPTHSRGHSRGESMGGDSIYSQSIAASETGDMEAPDGRDSLALDNLATELDALRTQWETTNKSYRISDLEFEKTPTTGTAPAEFGLDNWRRGLNVNDDGDERPSTSSSAAQPMNSSSSAAHASAKERA</sequence>
<dbReference type="GO" id="GO:0051285">
    <property type="term" value="C:cell cortex of cell tip"/>
    <property type="evidence" value="ECO:0007669"/>
    <property type="project" value="TreeGrafter"/>
</dbReference>
<feature type="region of interest" description="Disordered" evidence="7">
    <location>
        <begin position="1517"/>
        <end position="1571"/>
    </location>
</feature>
<keyword evidence="4" id="KW-0677">Repeat</keyword>
<dbReference type="Proteomes" id="UP000308724">
    <property type="component" value="Unassembled WGS sequence"/>
</dbReference>
<accession>A0A4T0C9Y7</accession>
<dbReference type="InterPro" id="IPR015915">
    <property type="entry name" value="Kelch-typ_b-propeller"/>
</dbReference>
<dbReference type="Gene3D" id="2.120.10.80">
    <property type="entry name" value="Kelch-type beta propeller"/>
    <property type="match status" value="1"/>
</dbReference>
<evidence type="ECO:0000256" key="7">
    <source>
        <dbReference type="SAM" id="MobiDB-lite"/>
    </source>
</evidence>
<feature type="compositionally biased region" description="Basic and acidic residues" evidence="7">
    <location>
        <begin position="684"/>
        <end position="694"/>
    </location>
</feature>
<feature type="compositionally biased region" description="Low complexity" evidence="7">
    <location>
        <begin position="1547"/>
        <end position="1565"/>
    </location>
</feature>
<dbReference type="Gene3D" id="1.20.5.1700">
    <property type="match status" value="1"/>
</dbReference>
<dbReference type="SUPFAM" id="SSF117281">
    <property type="entry name" value="Kelch motif"/>
    <property type="match status" value="1"/>
</dbReference>
<feature type="compositionally biased region" description="Polar residues" evidence="7">
    <location>
        <begin position="55"/>
        <end position="69"/>
    </location>
</feature>
<feature type="coiled-coil region" evidence="6">
    <location>
        <begin position="1209"/>
        <end position="1236"/>
    </location>
</feature>
<feature type="compositionally biased region" description="Low complexity" evidence="7">
    <location>
        <begin position="647"/>
        <end position="656"/>
    </location>
</feature>
<feature type="region of interest" description="Disordered" evidence="7">
    <location>
        <begin position="1003"/>
        <end position="1056"/>
    </location>
</feature>
<evidence type="ECO:0008006" key="10">
    <source>
        <dbReference type="Google" id="ProtNLM"/>
    </source>
</evidence>
<feature type="region of interest" description="Disordered" evidence="7">
    <location>
        <begin position="765"/>
        <end position="785"/>
    </location>
</feature>
<feature type="compositionally biased region" description="Basic and acidic residues" evidence="7">
    <location>
        <begin position="775"/>
        <end position="785"/>
    </location>
</feature>
<feature type="compositionally biased region" description="Polar residues" evidence="7">
    <location>
        <begin position="114"/>
        <end position="125"/>
    </location>
</feature>
<feature type="coiled-coil region" evidence="6">
    <location>
        <begin position="890"/>
        <end position="946"/>
    </location>
</feature>
<evidence type="ECO:0000256" key="5">
    <source>
        <dbReference type="ARBA" id="ARBA00023054"/>
    </source>
</evidence>
<feature type="compositionally biased region" description="Polar residues" evidence="7">
    <location>
        <begin position="76"/>
        <end position="91"/>
    </location>
</feature>
<evidence type="ECO:0000313" key="8">
    <source>
        <dbReference type="EMBL" id="TIA42665.1"/>
    </source>
</evidence>
<comment type="caution">
    <text evidence="8">The sequence shown here is derived from an EMBL/GenBank/DDBJ whole genome shotgun (WGS) entry which is preliminary data.</text>
</comment>
<feature type="region of interest" description="Disordered" evidence="7">
    <location>
        <begin position="453"/>
        <end position="738"/>
    </location>
</feature>
<feature type="region of interest" description="Disordered" evidence="7">
    <location>
        <begin position="842"/>
        <end position="864"/>
    </location>
</feature>
<dbReference type="SMART" id="SM00612">
    <property type="entry name" value="Kelch"/>
    <property type="match status" value="2"/>
</dbReference>
<evidence type="ECO:0000256" key="3">
    <source>
        <dbReference type="ARBA" id="ARBA00022490"/>
    </source>
</evidence>